<dbReference type="NCBIfam" id="TIGR02479">
    <property type="entry name" value="FliA_WhiG"/>
    <property type="match status" value="1"/>
</dbReference>
<dbReference type="InterPro" id="IPR000943">
    <property type="entry name" value="RNA_pol_sigma70"/>
</dbReference>
<dbReference type="InterPro" id="IPR012845">
    <property type="entry name" value="RNA_pol_sigma_FliA_WhiG"/>
</dbReference>
<name>A0A841RIH7_9BACI</name>
<dbReference type="PANTHER" id="PTHR30385">
    <property type="entry name" value="SIGMA FACTOR F FLAGELLAR"/>
    <property type="match status" value="1"/>
</dbReference>
<keyword evidence="7" id="KW-1185">Reference proteome</keyword>
<dbReference type="InterPro" id="IPR007630">
    <property type="entry name" value="RNA_pol_sigma70_r4"/>
</dbReference>
<dbReference type="GO" id="GO:0006352">
    <property type="term" value="P:DNA-templated transcription initiation"/>
    <property type="evidence" value="ECO:0007669"/>
    <property type="project" value="InterPro"/>
</dbReference>
<dbReference type="InterPro" id="IPR007624">
    <property type="entry name" value="RNA_pol_sigma70_r3"/>
</dbReference>
<protein>
    <submittedName>
        <fullName evidence="6">RNA polymerase sigma factor for flagellar operon FliA</fullName>
    </submittedName>
</protein>
<dbReference type="PANTHER" id="PTHR30385:SF7">
    <property type="entry name" value="RNA POLYMERASE SIGMA FACTOR FLIA"/>
    <property type="match status" value="1"/>
</dbReference>
<dbReference type="Gene3D" id="1.10.1740.10">
    <property type="match status" value="1"/>
</dbReference>
<keyword evidence="4" id="KW-0804">Transcription</keyword>
<sequence length="262" mass="30576">MVKEIAYETTLWDNWNKNQNEDNANELLEAYMYLVHYHVQRIIPTLPKSVDREDIKSLGLYGLYDALLKFDSSRDLKFDTYASIRIKGAILDGLRKEDWLPRSTREKIKKIDRAQEDLEQKYQREVSIKEIAEHAQLEENEVMEAQKDSFFANLLSIDEQSNQLNDENNDGIGNLIRDDQDITPEKELLKKENYAYLIQAIKQLKEKEQLVLSLFYDKELTFTEIGNILGLTTSRISQIHKQSISKVRQIMAQENTLKSGAE</sequence>
<dbReference type="CDD" id="cd06171">
    <property type="entry name" value="Sigma70_r4"/>
    <property type="match status" value="1"/>
</dbReference>
<evidence type="ECO:0000313" key="6">
    <source>
        <dbReference type="EMBL" id="MBB6511463.1"/>
    </source>
</evidence>
<proteinExistence type="predicted"/>
<keyword evidence="1" id="KW-0805">Transcription regulation</keyword>
<dbReference type="PRINTS" id="PR00046">
    <property type="entry name" value="SIGMA70FCT"/>
</dbReference>
<keyword evidence="2" id="KW-0731">Sigma factor</keyword>
<organism evidence="6 7">
    <name type="scientific">Gracilibacillus halotolerans</name>
    <dbReference type="NCBI Taxonomy" id="74386"/>
    <lineage>
        <taxon>Bacteria</taxon>
        <taxon>Bacillati</taxon>
        <taxon>Bacillota</taxon>
        <taxon>Bacilli</taxon>
        <taxon>Bacillales</taxon>
        <taxon>Bacillaceae</taxon>
        <taxon>Gracilibacillus</taxon>
    </lineage>
</organism>
<gene>
    <name evidence="6" type="ORF">GGQ92_000230</name>
</gene>
<feature type="domain" description="RNA polymerase sigma-70" evidence="5">
    <location>
        <begin position="221"/>
        <end position="247"/>
    </location>
</feature>
<comment type="caution">
    <text evidence="6">The sequence shown here is derived from an EMBL/GenBank/DDBJ whole genome shotgun (WGS) entry which is preliminary data.</text>
</comment>
<dbReference type="RefSeq" id="WP_184243709.1">
    <property type="nucleotide sequence ID" value="NZ_BAAACU010000022.1"/>
</dbReference>
<accession>A0A841RIH7</accession>
<dbReference type="Pfam" id="PF04545">
    <property type="entry name" value="Sigma70_r4"/>
    <property type="match status" value="1"/>
</dbReference>
<evidence type="ECO:0000256" key="4">
    <source>
        <dbReference type="ARBA" id="ARBA00023163"/>
    </source>
</evidence>
<keyword evidence="3" id="KW-0238">DNA-binding</keyword>
<dbReference type="Proteomes" id="UP000572212">
    <property type="component" value="Unassembled WGS sequence"/>
</dbReference>
<dbReference type="InterPro" id="IPR014284">
    <property type="entry name" value="RNA_pol_sigma-70_dom"/>
</dbReference>
<dbReference type="NCBIfam" id="NF005413">
    <property type="entry name" value="PRK06986.1"/>
    <property type="match status" value="1"/>
</dbReference>
<dbReference type="GO" id="GO:0003677">
    <property type="term" value="F:DNA binding"/>
    <property type="evidence" value="ECO:0007669"/>
    <property type="project" value="UniProtKB-KW"/>
</dbReference>
<dbReference type="NCBIfam" id="NF005809">
    <property type="entry name" value="PRK07670.1"/>
    <property type="match status" value="1"/>
</dbReference>
<evidence type="ECO:0000256" key="1">
    <source>
        <dbReference type="ARBA" id="ARBA00023015"/>
    </source>
</evidence>
<keyword evidence="6" id="KW-0282">Flagellum</keyword>
<evidence type="ECO:0000256" key="2">
    <source>
        <dbReference type="ARBA" id="ARBA00023082"/>
    </source>
</evidence>
<dbReference type="GO" id="GO:0003899">
    <property type="term" value="F:DNA-directed RNA polymerase activity"/>
    <property type="evidence" value="ECO:0007669"/>
    <property type="project" value="InterPro"/>
</dbReference>
<dbReference type="PIRSF" id="PIRSF000770">
    <property type="entry name" value="RNA_pol_sigma-SigE/K"/>
    <property type="match status" value="1"/>
</dbReference>
<dbReference type="Gene3D" id="1.20.140.160">
    <property type="match status" value="1"/>
</dbReference>
<dbReference type="SUPFAM" id="SSF88659">
    <property type="entry name" value="Sigma3 and sigma4 domains of RNA polymerase sigma factors"/>
    <property type="match status" value="2"/>
</dbReference>
<keyword evidence="6" id="KW-0969">Cilium</keyword>
<dbReference type="PROSITE" id="PS00716">
    <property type="entry name" value="SIGMA70_2"/>
    <property type="match status" value="1"/>
</dbReference>
<dbReference type="AlphaFoldDB" id="A0A841RIH7"/>
<dbReference type="SUPFAM" id="SSF88946">
    <property type="entry name" value="Sigma2 domain of RNA polymerase sigma factors"/>
    <property type="match status" value="1"/>
</dbReference>
<evidence type="ECO:0000256" key="3">
    <source>
        <dbReference type="ARBA" id="ARBA00023125"/>
    </source>
</evidence>
<dbReference type="NCBIfam" id="TIGR02937">
    <property type="entry name" value="sigma70-ECF"/>
    <property type="match status" value="1"/>
</dbReference>
<dbReference type="InterPro" id="IPR013325">
    <property type="entry name" value="RNA_pol_sigma_r2"/>
</dbReference>
<keyword evidence="6" id="KW-0966">Cell projection</keyword>
<evidence type="ECO:0000313" key="7">
    <source>
        <dbReference type="Proteomes" id="UP000572212"/>
    </source>
</evidence>
<dbReference type="Pfam" id="PF04542">
    <property type="entry name" value="Sigma70_r2"/>
    <property type="match status" value="1"/>
</dbReference>
<reference evidence="6 7" key="1">
    <citation type="submission" date="2020-08" db="EMBL/GenBank/DDBJ databases">
        <title>Genomic Encyclopedia of Type Strains, Phase IV (KMG-IV): sequencing the most valuable type-strain genomes for metagenomic binning, comparative biology and taxonomic classification.</title>
        <authorList>
            <person name="Goeker M."/>
        </authorList>
    </citation>
    <scope>NUCLEOTIDE SEQUENCE [LARGE SCALE GENOMIC DNA]</scope>
    <source>
        <strain evidence="6 7">DSM 11805</strain>
    </source>
</reference>
<dbReference type="InterPro" id="IPR013324">
    <property type="entry name" value="RNA_pol_sigma_r3/r4-like"/>
</dbReference>
<dbReference type="GO" id="GO:0016987">
    <property type="term" value="F:sigma factor activity"/>
    <property type="evidence" value="ECO:0007669"/>
    <property type="project" value="UniProtKB-KW"/>
</dbReference>
<dbReference type="InterPro" id="IPR007627">
    <property type="entry name" value="RNA_pol_sigma70_r2"/>
</dbReference>
<dbReference type="Pfam" id="PF04539">
    <property type="entry name" value="Sigma70_r3"/>
    <property type="match status" value="1"/>
</dbReference>
<dbReference type="EMBL" id="JACHON010000001">
    <property type="protein sequence ID" value="MBB6511463.1"/>
    <property type="molecule type" value="Genomic_DNA"/>
</dbReference>
<evidence type="ECO:0000259" key="5">
    <source>
        <dbReference type="PROSITE" id="PS00716"/>
    </source>
</evidence>